<sequence length="104" mass="12307">KEKDKLQRDRDKLQSERDKLQSERESCLLVKVFGNSNYYVSIEQNNWEFAKQDCLNRRATLVIINNEEEQKFLISLNIRTWIGLSDIETKGTWRWVDGTPLTTA</sequence>
<evidence type="ECO:0000313" key="3">
    <source>
        <dbReference type="Ensembl" id="ENSELUP00000033784.3"/>
    </source>
</evidence>
<dbReference type="InterPro" id="IPR050111">
    <property type="entry name" value="C-type_lectin/snaclec_domain"/>
</dbReference>
<feature type="region of interest" description="Disordered" evidence="1">
    <location>
        <begin position="1"/>
        <end position="20"/>
    </location>
</feature>
<accession>A0A3P8ZZ80</accession>
<organism evidence="3 4">
    <name type="scientific">Esox lucius</name>
    <name type="common">Northern pike</name>
    <dbReference type="NCBI Taxonomy" id="8010"/>
    <lineage>
        <taxon>Eukaryota</taxon>
        <taxon>Metazoa</taxon>
        <taxon>Chordata</taxon>
        <taxon>Craniata</taxon>
        <taxon>Vertebrata</taxon>
        <taxon>Euteleostomi</taxon>
        <taxon>Actinopterygii</taxon>
        <taxon>Neopterygii</taxon>
        <taxon>Teleostei</taxon>
        <taxon>Protacanthopterygii</taxon>
        <taxon>Esociformes</taxon>
        <taxon>Esocidae</taxon>
        <taxon>Esox</taxon>
    </lineage>
</organism>
<dbReference type="Bgee" id="ENSELUG00000032481">
    <property type="expression patterns" value="Expressed in bone element"/>
</dbReference>
<reference evidence="3" key="4">
    <citation type="submission" date="2025-09" db="UniProtKB">
        <authorList>
            <consortium name="Ensembl"/>
        </authorList>
    </citation>
    <scope>IDENTIFICATION</scope>
</reference>
<dbReference type="AlphaFoldDB" id="A0A3P8ZZ80"/>
<dbReference type="InterPro" id="IPR001304">
    <property type="entry name" value="C-type_lectin-like"/>
</dbReference>
<reference evidence="3" key="2">
    <citation type="submission" date="2020-02" db="EMBL/GenBank/DDBJ databases">
        <title>Esox lucius (northern pike) genome, fEsoLuc1, primary haplotype.</title>
        <authorList>
            <person name="Myers G."/>
            <person name="Karagic N."/>
            <person name="Meyer A."/>
            <person name="Pippel M."/>
            <person name="Reichard M."/>
            <person name="Winkler S."/>
            <person name="Tracey A."/>
            <person name="Sims Y."/>
            <person name="Howe K."/>
            <person name="Rhie A."/>
            <person name="Formenti G."/>
            <person name="Durbin R."/>
            <person name="Fedrigo O."/>
            <person name="Jarvis E.D."/>
        </authorList>
    </citation>
    <scope>NUCLEOTIDE SEQUENCE [LARGE SCALE GENOMIC DNA]</scope>
</reference>
<dbReference type="GeneTree" id="ENSGT01020000230338"/>
<dbReference type="Proteomes" id="UP000265140">
    <property type="component" value="Chromosome 25"/>
</dbReference>
<dbReference type="Pfam" id="PF00059">
    <property type="entry name" value="Lectin_C"/>
    <property type="match status" value="1"/>
</dbReference>
<reference evidence="4" key="1">
    <citation type="journal article" date="2014" name="PLoS ONE">
        <title>The genome and linkage map of the northern pike (Esox lucius): conserved synteny revealed between the salmonid sister group and the Neoteleostei.</title>
        <authorList>
            <person name="Rondeau E.B."/>
            <person name="Minkley D.R."/>
            <person name="Leong J.S."/>
            <person name="Messmer A.M."/>
            <person name="Jantzen J.R."/>
            <person name="von Schalburg K.R."/>
            <person name="Lemon C."/>
            <person name="Bird N.H."/>
            <person name="Koop B.F."/>
        </authorList>
    </citation>
    <scope>NUCLEOTIDE SEQUENCE</scope>
</reference>
<dbReference type="InterPro" id="IPR016187">
    <property type="entry name" value="CTDL_fold"/>
</dbReference>
<keyword evidence="4" id="KW-1185">Reference proteome</keyword>
<protein>
    <recommendedName>
        <fullName evidence="2">C-type lectin domain-containing protein</fullName>
    </recommendedName>
</protein>
<dbReference type="Ensembl" id="ENSELUT00000019956.3">
    <property type="protein sequence ID" value="ENSELUP00000033784.3"/>
    <property type="gene ID" value="ENSELUG00000036892.1"/>
</dbReference>
<dbReference type="Gene3D" id="3.10.100.10">
    <property type="entry name" value="Mannose-Binding Protein A, subunit A"/>
    <property type="match status" value="1"/>
</dbReference>
<proteinExistence type="predicted"/>
<dbReference type="InterPro" id="IPR016186">
    <property type="entry name" value="C-type_lectin-like/link_sf"/>
</dbReference>
<dbReference type="OMA" id="WHESKEY"/>
<name>A0A3P8ZZ80_ESOLU</name>
<reference evidence="3" key="3">
    <citation type="submission" date="2025-08" db="UniProtKB">
        <authorList>
            <consortium name="Ensembl"/>
        </authorList>
    </citation>
    <scope>IDENTIFICATION</scope>
</reference>
<dbReference type="PROSITE" id="PS50041">
    <property type="entry name" value="C_TYPE_LECTIN_2"/>
    <property type="match status" value="1"/>
</dbReference>
<dbReference type="PANTHER" id="PTHR22803">
    <property type="entry name" value="MANNOSE, PHOSPHOLIPASE, LECTIN RECEPTOR RELATED"/>
    <property type="match status" value="1"/>
</dbReference>
<dbReference type="InParanoid" id="A0A3P8ZZ80"/>
<evidence type="ECO:0000259" key="2">
    <source>
        <dbReference type="PROSITE" id="PS50041"/>
    </source>
</evidence>
<feature type="domain" description="C-type lectin" evidence="2">
    <location>
        <begin position="33"/>
        <end position="104"/>
    </location>
</feature>
<dbReference type="STRING" id="8010.ENSELUP00000033784"/>
<dbReference type="SUPFAM" id="SSF56436">
    <property type="entry name" value="C-type lectin-like"/>
    <property type="match status" value="1"/>
</dbReference>
<evidence type="ECO:0000313" key="4">
    <source>
        <dbReference type="Proteomes" id="UP000265140"/>
    </source>
</evidence>
<evidence type="ECO:0000256" key="1">
    <source>
        <dbReference type="SAM" id="MobiDB-lite"/>
    </source>
</evidence>